<evidence type="ECO:0000313" key="5">
    <source>
        <dbReference type="EMBL" id="EUB60193.1"/>
    </source>
</evidence>
<accession>W6UGS9</accession>
<dbReference type="FunFam" id="2.60.34.10:FF:000002">
    <property type="entry name" value="Heat shock 70 kDa"/>
    <property type="match status" value="1"/>
</dbReference>
<proteinExistence type="inferred from homology"/>
<dbReference type="OMA" id="MCETTLK"/>
<dbReference type="FunFam" id="3.30.420.40:FF:000026">
    <property type="entry name" value="Heat shock protein 70"/>
    <property type="match status" value="1"/>
</dbReference>
<reference evidence="5 6" key="1">
    <citation type="journal article" date="2013" name="Nat. Genet.">
        <title>The genome of the hydatid tapeworm Echinococcus granulosus.</title>
        <authorList>
            <person name="Zheng H."/>
            <person name="Zhang W."/>
            <person name="Zhang L."/>
            <person name="Zhang Z."/>
            <person name="Li J."/>
            <person name="Lu G."/>
            <person name="Zhu Y."/>
            <person name="Wang Y."/>
            <person name="Huang Y."/>
            <person name="Liu J."/>
            <person name="Kang H."/>
            <person name="Chen J."/>
            <person name="Wang L."/>
            <person name="Chen A."/>
            <person name="Yu S."/>
            <person name="Gao Z."/>
            <person name="Jin L."/>
            <person name="Gu W."/>
            <person name="Wang Z."/>
            <person name="Zhao L."/>
            <person name="Shi B."/>
            <person name="Wen H."/>
            <person name="Lin R."/>
            <person name="Jones M.K."/>
            <person name="Brejova B."/>
            <person name="Vinar T."/>
            <person name="Zhao G."/>
            <person name="McManus D.P."/>
            <person name="Chen Z."/>
            <person name="Zhou Y."/>
            <person name="Wang S."/>
        </authorList>
    </citation>
    <scope>NUCLEOTIDE SEQUENCE [LARGE SCALE GENOMIC DNA]</scope>
</reference>
<dbReference type="PROSITE" id="PS01036">
    <property type="entry name" value="HSP70_3"/>
    <property type="match status" value="1"/>
</dbReference>
<dbReference type="InterPro" id="IPR029048">
    <property type="entry name" value="HSP70_C_sf"/>
</dbReference>
<dbReference type="PANTHER" id="PTHR19375">
    <property type="entry name" value="HEAT SHOCK PROTEIN 70KDA"/>
    <property type="match status" value="1"/>
</dbReference>
<dbReference type="Gene3D" id="3.90.640.10">
    <property type="entry name" value="Actin, Chain A, domain 4"/>
    <property type="match status" value="1"/>
</dbReference>
<evidence type="ECO:0000256" key="4">
    <source>
        <dbReference type="RuleBase" id="RU003322"/>
    </source>
</evidence>
<keyword evidence="2 4" id="KW-0547">Nucleotide-binding</keyword>
<dbReference type="GeneID" id="36340618"/>
<dbReference type="Pfam" id="PF00012">
    <property type="entry name" value="HSP70"/>
    <property type="match status" value="1"/>
</dbReference>
<dbReference type="PRINTS" id="PR00301">
    <property type="entry name" value="HEATSHOCK70"/>
</dbReference>
<dbReference type="SUPFAM" id="SSF100920">
    <property type="entry name" value="Heat shock protein 70kD (HSP70), peptide-binding domain"/>
    <property type="match status" value="1"/>
</dbReference>
<dbReference type="OrthoDB" id="6234667at2759"/>
<sequence>MPAGPAIGIDLGTTFSCVGVFQCGKVDIVANDQGNRTTPCYVAFTDKERLIGEAAKAQAGTNPTNTVFDVKRLLGRRFIDEAVQSDMKHWPFKVINSKEKLKIKVQHCGITKHFVAEEVSSMVLSKMKETAQAYLGEEVTDAVITVPAYFNVNQRQATIDAGKIAGLNVLRLLNEPTAAAIAYGLDKKSDQQRNVLIFDWGGGTFDVSILSIENGKFDVKAVGGDTHLGGEDINSRLVAHFVEMFKQAHEGLDLTTNKRAIGRLRKACEEAKRTLSSAEYTNIEEESLFEGIDFSANLTRVRFEQLCLDLFTRTMETVETALHDAKLDKDDIQEVLLVGGSTRIPKVEEMLRDFFPCSKLNKSMNPDEVVAYGATLLASNLTCENSKVVEDLILLEVTPLSLGVATTGGVMTTLIKRNTKIPTKSTKIFSTCSDDQPSVLVQVYEGERAMVNDNNLLGEFKLSGIPPAPRGVPQIEVTFSIDLNGILNVSAMDKSAGKENSITIANNTGRLTEEEIEQIVSDAEKFKEADQKEKSRMEAKVKLENYIFSIKWKMEEEEMQQKTAEGSSEDILTMCETTLKWLDIDPDATKEDYDLKRKNLETLYSAFVAKQNL</sequence>
<organism evidence="5 6">
    <name type="scientific">Echinococcus granulosus</name>
    <name type="common">Hydatid tapeworm</name>
    <dbReference type="NCBI Taxonomy" id="6210"/>
    <lineage>
        <taxon>Eukaryota</taxon>
        <taxon>Metazoa</taxon>
        <taxon>Spiralia</taxon>
        <taxon>Lophotrochozoa</taxon>
        <taxon>Platyhelminthes</taxon>
        <taxon>Cestoda</taxon>
        <taxon>Eucestoda</taxon>
        <taxon>Cyclophyllidea</taxon>
        <taxon>Taeniidae</taxon>
        <taxon>Echinococcus</taxon>
        <taxon>Echinococcus granulosus group</taxon>
    </lineage>
</organism>
<dbReference type="PROSITE" id="PS00297">
    <property type="entry name" value="HSP70_1"/>
    <property type="match status" value="1"/>
</dbReference>
<dbReference type="InterPro" id="IPR029047">
    <property type="entry name" value="HSP70_peptide-bd_sf"/>
</dbReference>
<gene>
    <name evidence="5" type="ORF">EGR_04903</name>
</gene>
<dbReference type="RefSeq" id="XP_024351389.1">
    <property type="nucleotide sequence ID" value="XM_024494152.1"/>
</dbReference>
<evidence type="ECO:0000256" key="2">
    <source>
        <dbReference type="ARBA" id="ARBA00022741"/>
    </source>
</evidence>
<keyword evidence="6" id="KW-1185">Reference proteome</keyword>
<comment type="similarity">
    <text evidence="1 4">Belongs to the heat shock protein 70 family.</text>
</comment>
<dbReference type="FunFam" id="3.30.30.30:FF:000001">
    <property type="entry name" value="heat shock 70 kDa protein-like"/>
    <property type="match status" value="1"/>
</dbReference>
<evidence type="ECO:0000313" key="6">
    <source>
        <dbReference type="Proteomes" id="UP000019149"/>
    </source>
</evidence>
<dbReference type="InterPro" id="IPR013126">
    <property type="entry name" value="Hsp_70_fam"/>
</dbReference>
<dbReference type="Gene3D" id="2.60.34.10">
    <property type="entry name" value="Substrate Binding Domain Of DNAk, Chain A, domain 1"/>
    <property type="match status" value="1"/>
</dbReference>
<protein>
    <submittedName>
        <fullName evidence="5">Heat shock cognate protein</fullName>
    </submittedName>
</protein>
<comment type="caution">
    <text evidence="5">The sequence shown here is derived from an EMBL/GenBank/DDBJ whole genome shotgun (WGS) entry which is preliminary data.</text>
</comment>
<dbReference type="InterPro" id="IPR018181">
    <property type="entry name" value="Heat_shock_70_CS"/>
</dbReference>
<dbReference type="Proteomes" id="UP000019149">
    <property type="component" value="Unassembled WGS sequence"/>
</dbReference>
<dbReference type="GO" id="GO:0140662">
    <property type="term" value="F:ATP-dependent protein folding chaperone"/>
    <property type="evidence" value="ECO:0007669"/>
    <property type="project" value="InterPro"/>
</dbReference>
<dbReference type="CTD" id="36340618"/>
<keyword evidence="5" id="KW-0346">Stress response</keyword>
<dbReference type="Gene3D" id="3.30.420.40">
    <property type="match status" value="2"/>
</dbReference>
<dbReference type="STRING" id="6210.W6UGS9"/>
<dbReference type="Gene3D" id="1.20.1270.10">
    <property type="match status" value="1"/>
</dbReference>
<keyword evidence="3 4" id="KW-0067">ATP-binding</keyword>
<dbReference type="Gene3D" id="3.30.30.30">
    <property type="match status" value="1"/>
</dbReference>
<dbReference type="NCBIfam" id="NF001413">
    <property type="entry name" value="PRK00290.1"/>
    <property type="match status" value="1"/>
</dbReference>
<dbReference type="EMBL" id="APAU02000033">
    <property type="protein sequence ID" value="EUB60193.1"/>
    <property type="molecule type" value="Genomic_DNA"/>
</dbReference>
<dbReference type="GO" id="GO:0005524">
    <property type="term" value="F:ATP binding"/>
    <property type="evidence" value="ECO:0007669"/>
    <property type="project" value="UniProtKB-KW"/>
</dbReference>
<dbReference type="InterPro" id="IPR043129">
    <property type="entry name" value="ATPase_NBD"/>
</dbReference>
<name>W6UGS9_ECHGR</name>
<dbReference type="AlphaFoldDB" id="W6UGS9"/>
<dbReference type="SUPFAM" id="SSF53067">
    <property type="entry name" value="Actin-like ATPase domain"/>
    <property type="match status" value="2"/>
</dbReference>
<dbReference type="KEGG" id="egl:EGR_04903"/>
<dbReference type="SUPFAM" id="SSF100934">
    <property type="entry name" value="Heat shock protein 70kD (HSP70), C-terminal subdomain"/>
    <property type="match status" value="1"/>
</dbReference>
<dbReference type="FunFam" id="3.90.640.10:FF:000002">
    <property type="entry name" value="Heat shock 70 kDa"/>
    <property type="match status" value="1"/>
</dbReference>
<evidence type="ECO:0000256" key="1">
    <source>
        <dbReference type="ARBA" id="ARBA00007381"/>
    </source>
</evidence>
<evidence type="ECO:0000256" key="3">
    <source>
        <dbReference type="ARBA" id="ARBA00022840"/>
    </source>
</evidence>